<sequence length="28" mass="3174">MIADVAQLILAWFCSFPALSFLHYAQNC</sequence>
<dbReference type="EMBL" id="GBXM01028615">
    <property type="protein sequence ID" value="JAH79962.1"/>
    <property type="molecule type" value="Transcribed_RNA"/>
</dbReference>
<evidence type="ECO:0000313" key="1">
    <source>
        <dbReference type="EMBL" id="JAH79962.1"/>
    </source>
</evidence>
<accession>A0A0E9VPG8</accession>
<reference evidence="1" key="2">
    <citation type="journal article" date="2015" name="Fish Shellfish Immunol.">
        <title>Early steps in the European eel (Anguilla anguilla)-Vibrio vulnificus interaction in the gills: Role of the RtxA13 toxin.</title>
        <authorList>
            <person name="Callol A."/>
            <person name="Pajuelo D."/>
            <person name="Ebbesson L."/>
            <person name="Teles M."/>
            <person name="MacKenzie S."/>
            <person name="Amaro C."/>
        </authorList>
    </citation>
    <scope>NUCLEOTIDE SEQUENCE</scope>
</reference>
<proteinExistence type="predicted"/>
<dbReference type="AlphaFoldDB" id="A0A0E9VPG8"/>
<organism evidence="1">
    <name type="scientific">Anguilla anguilla</name>
    <name type="common">European freshwater eel</name>
    <name type="synonym">Muraena anguilla</name>
    <dbReference type="NCBI Taxonomy" id="7936"/>
    <lineage>
        <taxon>Eukaryota</taxon>
        <taxon>Metazoa</taxon>
        <taxon>Chordata</taxon>
        <taxon>Craniata</taxon>
        <taxon>Vertebrata</taxon>
        <taxon>Euteleostomi</taxon>
        <taxon>Actinopterygii</taxon>
        <taxon>Neopterygii</taxon>
        <taxon>Teleostei</taxon>
        <taxon>Anguilliformes</taxon>
        <taxon>Anguillidae</taxon>
        <taxon>Anguilla</taxon>
    </lineage>
</organism>
<name>A0A0E9VPG8_ANGAN</name>
<protein>
    <submittedName>
        <fullName evidence="1">Uncharacterized protein</fullName>
    </submittedName>
</protein>
<reference evidence="1" key="1">
    <citation type="submission" date="2014-11" db="EMBL/GenBank/DDBJ databases">
        <authorList>
            <person name="Amaro Gonzalez C."/>
        </authorList>
    </citation>
    <scope>NUCLEOTIDE SEQUENCE</scope>
</reference>